<accession>A0AB74VHN7</accession>
<organism evidence="1 2">
    <name type="scientific">Clostridium beijerinckii</name>
    <name type="common">Clostridium MP</name>
    <dbReference type="NCBI Taxonomy" id="1520"/>
    <lineage>
        <taxon>Bacteria</taxon>
        <taxon>Bacillati</taxon>
        <taxon>Bacillota</taxon>
        <taxon>Clostridia</taxon>
        <taxon>Eubacteriales</taxon>
        <taxon>Clostridiaceae</taxon>
        <taxon>Clostridium</taxon>
    </lineage>
</organism>
<keyword evidence="2" id="KW-1185">Reference proteome</keyword>
<dbReference type="Proteomes" id="UP000679373">
    <property type="component" value="Chromosome"/>
</dbReference>
<dbReference type="NCBIfam" id="TIGR01560">
    <property type="entry name" value="put_DNA_pack"/>
    <property type="match status" value="1"/>
</dbReference>
<evidence type="ECO:0000313" key="1">
    <source>
        <dbReference type="EMBL" id="QUN35951.1"/>
    </source>
</evidence>
<name>A0AB74VHN7_CLOBE</name>
<dbReference type="Gene3D" id="1.10.3230.30">
    <property type="entry name" value="Phage gp6-like head-tail connector protein"/>
    <property type="match status" value="1"/>
</dbReference>
<dbReference type="EMBL" id="CP073653">
    <property type="protein sequence ID" value="QUN35951.1"/>
    <property type="molecule type" value="Genomic_DNA"/>
</dbReference>
<dbReference type="GeneID" id="66343603"/>
<evidence type="ECO:0000313" key="2">
    <source>
        <dbReference type="Proteomes" id="UP000679373"/>
    </source>
</evidence>
<gene>
    <name evidence="1" type="ORF">KEC93_03730</name>
</gene>
<dbReference type="InterPro" id="IPR021146">
    <property type="entry name" value="Phage_gp6-like_head-tail"/>
</dbReference>
<dbReference type="CDD" id="cd08054">
    <property type="entry name" value="gp6"/>
    <property type="match status" value="1"/>
</dbReference>
<dbReference type="Pfam" id="PF05135">
    <property type="entry name" value="Phage_connect_1"/>
    <property type="match status" value="1"/>
</dbReference>
<sequence length="83" mass="9477">MDLSTIKSFLRVDFDDDDELIKLFIEVGKKYITDGFAEYSDENPSHKLLLLKAIKTLYDSRDDNNDSVYLSIKLQENLGGLDG</sequence>
<dbReference type="RefSeq" id="WP_077828993.1">
    <property type="nucleotide sequence ID" value="NZ_BKAK01000088.1"/>
</dbReference>
<dbReference type="InterPro" id="IPR006450">
    <property type="entry name" value="Phage_HK97_gp6-like"/>
</dbReference>
<protein>
    <submittedName>
        <fullName evidence="1">Head-tail connector protein</fullName>
    </submittedName>
</protein>
<proteinExistence type="predicted"/>
<reference evidence="1" key="1">
    <citation type="submission" date="2021-04" db="EMBL/GenBank/DDBJ databases">
        <title>Complete genome sequence of the type strain Clostridium beijerinckii NRRL B-598.</title>
        <authorList>
            <person name="Sedlar K."/>
            <person name="Branska B."/>
            <person name="Bezdicek M."/>
            <person name="Nykrynova M."/>
            <person name="Lengerova M."/>
            <person name="Skutkova H."/>
            <person name="Patakova P."/>
        </authorList>
    </citation>
    <scope>NUCLEOTIDE SEQUENCE</scope>
    <source>
        <strain evidence="1">DSM 791</strain>
    </source>
</reference>
<dbReference type="AlphaFoldDB" id="A0AB74VHN7"/>